<proteinExistence type="predicted"/>
<protein>
    <submittedName>
        <fullName evidence="1">Uncharacterized protein</fullName>
    </submittedName>
</protein>
<organism evidence="1 2">
    <name type="scientific">Panacagrimonas perspica</name>
    <dbReference type="NCBI Taxonomy" id="381431"/>
    <lineage>
        <taxon>Bacteria</taxon>
        <taxon>Pseudomonadati</taxon>
        <taxon>Pseudomonadota</taxon>
        <taxon>Gammaproteobacteria</taxon>
        <taxon>Nevskiales</taxon>
        <taxon>Nevskiaceae</taxon>
        <taxon>Panacagrimonas</taxon>
    </lineage>
</organism>
<evidence type="ECO:0000313" key="1">
    <source>
        <dbReference type="EMBL" id="TDU28865.1"/>
    </source>
</evidence>
<dbReference type="EMBL" id="SOBT01000009">
    <property type="protein sequence ID" value="TDU28865.1"/>
    <property type="molecule type" value="Genomic_DNA"/>
</dbReference>
<comment type="caution">
    <text evidence="1">The sequence shown here is derived from an EMBL/GenBank/DDBJ whole genome shotgun (WGS) entry which is preliminary data.</text>
</comment>
<dbReference type="AlphaFoldDB" id="A0A4R7P501"/>
<dbReference type="InterPro" id="IPR046788">
    <property type="entry name" value="Methyltransf_35"/>
</dbReference>
<sequence>MSGGFVPYHLRQNKSVERAVFIDLLSRVGRSTAVPIHKFTYVGFAGPFSEDFKLIHQHLGLAKMISVEAEDVVHRRQKWNAPIRCISYKKCSARDYIDAFDGSSPTIAWLDYAEASKVGDQIAEAEFLLQKMAPYDVLKLTVNANHLSLGEANNLQRRLDRAKHRFGAFLPTPPVIDPDDIDRKGYPRFVLKAIETACKRAMAGKKGHVFQPLAAFVYSDSMHQMLTATGIVLPVDKTSAFLKETGLNKWPLATTDWGNGVTDPIEIGIPEMSVRERLFIDQLMPKTKSRSVLRRMGFGLAEGTEDRSIEALESYRRFYRHYPYFSKVIV</sequence>
<keyword evidence="2" id="KW-1185">Reference proteome</keyword>
<dbReference type="Proteomes" id="UP000295341">
    <property type="component" value="Unassembled WGS sequence"/>
</dbReference>
<reference evidence="1 2" key="1">
    <citation type="submission" date="2019-03" db="EMBL/GenBank/DDBJ databases">
        <title>Genomic Encyclopedia of Type Strains, Phase IV (KMG-IV): sequencing the most valuable type-strain genomes for metagenomic binning, comparative biology and taxonomic classification.</title>
        <authorList>
            <person name="Goeker M."/>
        </authorList>
    </citation>
    <scope>NUCLEOTIDE SEQUENCE [LARGE SCALE GENOMIC DNA]</scope>
    <source>
        <strain evidence="1 2">DSM 26377</strain>
    </source>
</reference>
<dbReference type="OrthoDB" id="9181262at2"/>
<dbReference type="Pfam" id="PF20553">
    <property type="entry name" value="Methyltransf_35"/>
    <property type="match status" value="1"/>
</dbReference>
<name>A0A4R7P501_9GAMM</name>
<dbReference type="RefSeq" id="WP_133882386.1">
    <property type="nucleotide sequence ID" value="NZ_MWIN01000018.1"/>
</dbReference>
<accession>A0A4R7P501</accession>
<gene>
    <name evidence="1" type="ORF">DFR24_3245</name>
</gene>
<evidence type="ECO:0000313" key="2">
    <source>
        <dbReference type="Proteomes" id="UP000295341"/>
    </source>
</evidence>